<proteinExistence type="inferred from homology"/>
<dbReference type="InterPro" id="IPR011990">
    <property type="entry name" value="TPR-like_helical_dom_sf"/>
</dbReference>
<reference evidence="15 16" key="1">
    <citation type="journal article" date="2007" name="Nature">
        <title>Evolution of genes and genomes on the Drosophila phylogeny.</title>
        <authorList>
            <consortium name="Drosophila 12 Genomes Consortium"/>
            <person name="Clark A.G."/>
            <person name="Eisen M.B."/>
            <person name="Smith D.R."/>
            <person name="Bergman C.M."/>
            <person name="Oliver B."/>
            <person name="Markow T.A."/>
            <person name="Kaufman T.C."/>
            <person name="Kellis M."/>
            <person name="Gelbart W."/>
            <person name="Iyer V.N."/>
            <person name="Pollard D.A."/>
            <person name="Sackton T.B."/>
            <person name="Larracuente A.M."/>
            <person name="Singh N.D."/>
            <person name="Abad J.P."/>
            <person name="Abt D.N."/>
            <person name="Adryan B."/>
            <person name="Aguade M."/>
            <person name="Akashi H."/>
            <person name="Anderson W.W."/>
            <person name="Aquadro C.F."/>
            <person name="Ardell D.H."/>
            <person name="Arguello R."/>
            <person name="Artieri C.G."/>
            <person name="Barbash D.A."/>
            <person name="Barker D."/>
            <person name="Barsanti P."/>
            <person name="Batterham P."/>
            <person name="Batzoglou S."/>
            <person name="Begun D."/>
            <person name="Bhutkar A."/>
            <person name="Blanco E."/>
            <person name="Bosak S.A."/>
            <person name="Bradley R.K."/>
            <person name="Brand A.D."/>
            <person name="Brent M.R."/>
            <person name="Brooks A.N."/>
            <person name="Brown R.H."/>
            <person name="Butlin R.K."/>
            <person name="Caggese C."/>
            <person name="Calvi B.R."/>
            <person name="Bernardo de Carvalho A."/>
            <person name="Caspi A."/>
            <person name="Castrezana S."/>
            <person name="Celniker S.E."/>
            <person name="Chang J.L."/>
            <person name="Chapple C."/>
            <person name="Chatterji S."/>
            <person name="Chinwalla A."/>
            <person name="Civetta A."/>
            <person name="Clifton S.W."/>
            <person name="Comeron J.M."/>
            <person name="Costello J.C."/>
            <person name="Coyne J.A."/>
            <person name="Daub J."/>
            <person name="David R.G."/>
            <person name="Delcher A.L."/>
            <person name="Delehaunty K."/>
            <person name="Do C.B."/>
            <person name="Ebling H."/>
            <person name="Edwards K."/>
            <person name="Eickbush T."/>
            <person name="Evans J.D."/>
            <person name="Filipski A."/>
            <person name="Findeiss S."/>
            <person name="Freyhult E."/>
            <person name="Fulton L."/>
            <person name="Fulton R."/>
            <person name="Garcia A.C."/>
            <person name="Gardiner A."/>
            <person name="Garfield D.A."/>
            <person name="Garvin B.E."/>
            <person name="Gibson G."/>
            <person name="Gilbert D."/>
            <person name="Gnerre S."/>
            <person name="Godfrey J."/>
            <person name="Good R."/>
            <person name="Gotea V."/>
            <person name="Gravely B."/>
            <person name="Greenberg A.J."/>
            <person name="Griffiths-Jones S."/>
            <person name="Gross S."/>
            <person name="Guigo R."/>
            <person name="Gustafson E.A."/>
            <person name="Haerty W."/>
            <person name="Hahn M.W."/>
            <person name="Halligan D.L."/>
            <person name="Halpern A.L."/>
            <person name="Halter G.M."/>
            <person name="Han M.V."/>
            <person name="Heger A."/>
            <person name="Hillier L."/>
            <person name="Hinrichs A.S."/>
            <person name="Holmes I."/>
            <person name="Hoskins R.A."/>
            <person name="Hubisz M.J."/>
            <person name="Hultmark D."/>
            <person name="Huntley M.A."/>
            <person name="Jaffe D.B."/>
            <person name="Jagadeeshan S."/>
            <person name="Jeck W.R."/>
            <person name="Johnson J."/>
            <person name="Jones C.D."/>
            <person name="Jordan W.C."/>
            <person name="Karpen G.H."/>
            <person name="Kataoka E."/>
            <person name="Keightley P.D."/>
            <person name="Kheradpour P."/>
            <person name="Kirkness E.F."/>
            <person name="Koerich L.B."/>
            <person name="Kristiansen K."/>
            <person name="Kudrna D."/>
            <person name="Kulathinal R.J."/>
            <person name="Kumar S."/>
            <person name="Kwok R."/>
            <person name="Lander E."/>
            <person name="Langley C.H."/>
            <person name="Lapoint R."/>
            <person name="Lazzaro B.P."/>
            <person name="Lee S.J."/>
            <person name="Levesque L."/>
            <person name="Li R."/>
            <person name="Lin C.F."/>
            <person name="Lin M.F."/>
            <person name="Lindblad-Toh K."/>
            <person name="Llopart A."/>
            <person name="Long M."/>
            <person name="Low L."/>
            <person name="Lozovsky E."/>
            <person name="Lu J."/>
            <person name="Luo M."/>
            <person name="Machado C.A."/>
            <person name="Makalowski W."/>
            <person name="Marzo M."/>
            <person name="Matsuda M."/>
            <person name="Matzkin L."/>
            <person name="McAllister B."/>
            <person name="McBride C.S."/>
            <person name="McKernan B."/>
            <person name="McKernan K."/>
            <person name="Mendez-Lago M."/>
            <person name="Minx P."/>
            <person name="Mollenhauer M.U."/>
            <person name="Montooth K."/>
            <person name="Mount S.M."/>
            <person name="Mu X."/>
            <person name="Myers E."/>
            <person name="Negre B."/>
            <person name="Newfeld S."/>
            <person name="Nielsen R."/>
            <person name="Noor M.A."/>
            <person name="O'Grady P."/>
            <person name="Pachter L."/>
            <person name="Papaceit M."/>
            <person name="Parisi M.J."/>
            <person name="Parisi M."/>
            <person name="Parts L."/>
            <person name="Pedersen J.S."/>
            <person name="Pesole G."/>
            <person name="Phillippy A.M."/>
            <person name="Ponting C.P."/>
            <person name="Pop M."/>
            <person name="Porcelli D."/>
            <person name="Powell J.R."/>
            <person name="Prohaska S."/>
            <person name="Pruitt K."/>
            <person name="Puig M."/>
            <person name="Quesneville H."/>
            <person name="Ram K.R."/>
            <person name="Rand D."/>
            <person name="Rasmussen M.D."/>
            <person name="Reed L.K."/>
            <person name="Reenan R."/>
            <person name="Reily A."/>
            <person name="Remington K.A."/>
            <person name="Rieger T.T."/>
            <person name="Ritchie M.G."/>
            <person name="Robin C."/>
            <person name="Rogers Y.H."/>
            <person name="Rohde C."/>
            <person name="Rozas J."/>
            <person name="Rubenfield M.J."/>
            <person name="Ruiz A."/>
            <person name="Russo S."/>
            <person name="Salzberg S.L."/>
            <person name="Sanchez-Gracia A."/>
            <person name="Saranga D.J."/>
            <person name="Sato H."/>
            <person name="Schaeffer S.W."/>
            <person name="Schatz M.C."/>
            <person name="Schlenke T."/>
            <person name="Schwartz R."/>
            <person name="Segarra C."/>
            <person name="Singh R.S."/>
            <person name="Sirot L."/>
            <person name="Sirota M."/>
            <person name="Sisneros N.B."/>
            <person name="Smith C.D."/>
            <person name="Smith T.F."/>
            <person name="Spieth J."/>
            <person name="Stage D.E."/>
            <person name="Stark A."/>
            <person name="Stephan W."/>
            <person name="Strausberg R.L."/>
            <person name="Strempel S."/>
            <person name="Sturgill D."/>
            <person name="Sutton G."/>
            <person name="Sutton G.G."/>
            <person name="Tao W."/>
            <person name="Teichmann S."/>
            <person name="Tobari Y.N."/>
            <person name="Tomimura Y."/>
            <person name="Tsolas J.M."/>
            <person name="Valente V.L."/>
            <person name="Venter E."/>
            <person name="Venter J.C."/>
            <person name="Vicario S."/>
            <person name="Vieira F.G."/>
            <person name="Vilella A.J."/>
            <person name="Villasante A."/>
            <person name="Walenz B."/>
            <person name="Wang J."/>
            <person name="Wasserman M."/>
            <person name="Watts T."/>
            <person name="Wilson D."/>
            <person name="Wilson R.K."/>
            <person name="Wing R.A."/>
            <person name="Wolfner M.F."/>
            <person name="Wong A."/>
            <person name="Wong G.K."/>
            <person name="Wu C.I."/>
            <person name="Wu G."/>
            <person name="Yamamoto D."/>
            <person name="Yang H.P."/>
            <person name="Yang S.P."/>
            <person name="Yorke J.A."/>
            <person name="Yoshida K."/>
            <person name="Zdobnov E."/>
            <person name="Zhang P."/>
            <person name="Zhang Y."/>
            <person name="Zimin A.V."/>
            <person name="Baldwin J."/>
            <person name="Abdouelleil A."/>
            <person name="Abdulkadir J."/>
            <person name="Abebe A."/>
            <person name="Abera B."/>
            <person name="Abreu J."/>
            <person name="Acer S.C."/>
            <person name="Aftuck L."/>
            <person name="Alexander A."/>
            <person name="An P."/>
            <person name="Anderson E."/>
            <person name="Anderson S."/>
            <person name="Arachi H."/>
            <person name="Azer M."/>
            <person name="Bachantsang P."/>
            <person name="Barry A."/>
            <person name="Bayul T."/>
            <person name="Berlin A."/>
            <person name="Bessette D."/>
            <person name="Bloom T."/>
            <person name="Blye J."/>
            <person name="Boguslavskiy L."/>
            <person name="Bonnet C."/>
            <person name="Boukhgalter B."/>
            <person name="Bourzgui I."/>
            <person name="Brown A."/>
            <person name="Cahill P."/>
            <person name="Channer S."/>
            <person name="Cheshatsang Y."/>
            <person name="Chuda L."/>
            <person name="Citroen M."/>
            <person name="Collymore A."/>
            <person name="Cooke P."/>
            <person name="Costello M."/>
            <person name="D'Aco K."/>
            <person name="Daza R."/>
            <person name="De Haan G."/>
            <person name="DeGray S."/>
            <person name="DeMaso C."/>
            <person name="Dhargay N."/>
            <person name="Dooley K."/>
            <person name="Dooley E."/>
            <person name="Doricent M."/>
            <person name="Dorje P."/>
            <person name="Dorjee K."/>
            <person name="Dupes A."/>
            <person name="Elong R."/>
            <person name="Falk J."/>
            <person name="Farina A."/>
            <person name="Faro S."/>
            <person name="Ferguson D."/>
            <person name="Fisher S."/>
            <person name="Foley C.D."/>
            <person name="Franke A."/>
            <person name="Friedrich D."/>
            <person name="Gadbois L."/>
            <person name="Gearin G."/>
            <person name="Gearin C.R."/>
            <person name="Giannoukos G."/>
            <person name="Goode T."/>
            <person name="Graham J."/>
            <person name="Grandbois E."/>
            <person name="Grewal S."/>
            <person name="Gyaltsen K."/>
            <person name="Hafez N."/>
            <person name="Hagos B."/>
            <person name="Hall J."/>
            <person name="Henson C."/>
            <person name="Hollinger A."/>
            <person name="Honan T."/>
            <person name="Huard M.D."/>
            <person name="Hughes L."/>
            <person name="Hurhula B."/>
            <person name="Husby M.E."/>
            <person name="Kamat A."/>
            <person name="Kanga B."/>
            <person name="Kashin S."/>
            <person name="Khazanovich D."/>
            <person name="Kisner P."/>
            <person name="Lance K."/>
            <person name="Lara M."/>
            <person name="Lee W."/>
            <person name="Lennon N."/>
            <person name="Letendre F."/>
            <person name="LeVine R."/>
            <person name="Lipovsky A."/>
            <person name="Liu X."/>
            <person name="Liu J."/>
            <person name="Liu S."/>
            <person name="Lokyitsang T."/>
            <person name="Lokyitsang Y."/>
            <person name="Lubonja R."/>
            <person name="Lui A."/>
            <person name="MacDonald P."/>
            <person name="Magnisalis V."/>
            <person name="Maru K."/>
            <person name="Matthews C."/>
            <person name="McCusker W."/>
            <person name="McDonough S."/>
            <person name="Mehta T."/>
            <person name="Meldrim J."/>
            <person name="Meneus L."/>
            <person name="Mihai O."/>
            <person name="Mihalev A."/>
            <person name="Mihova T."/>
            <person name="Mittelman R."/>
            <person name="Mlenga V."/>
            <person name="Montmayeur A."/>
            <person name="Mulrain L."/>
            <person name="Navidi A."/>
            <person name="Naylor J."/>
            <person name="Negash T."/>
            <person name="Nguyen T."/>
            <person name="Nguyen N."/>
            <person name="Nicol R."/>
            <person name="Norbu C."/>
            <person name="Norbu N."/>
            <person name="Novod N."/>
            <person name="O'Neill B."/>
            <person name="Osman S."/>
            <person name="Markiewicz E."/>
            <person name="Oyono O.L."/>
            <person name="Patti C."/>
            <person name="Phunkhang P."/>
            <person name="Pierre F."/>
            <person name="Priest M."/>
            <person name="Raghuraman S."/>
            <person name="Rege F."/>
            <person name="Reyes R."/>
            <person name="Rise C."/>
            <person name="Rogov P."/>
            <person name="Ross K."/>
            <person name="Ryan E."/>
            <person name="Settipalli S."/>
            <person name="Shea T."/>
            <person name="Sherpa N."/>
            <person name="Shi L."/>
            <person name="Shih D."/>
            <person name="Sparrow T."/>
            <person name="Spaulding J."/>
            <person name="Stalker J."/>
            <person name="Stange-Thomann N."/>
            <person name="Stavropoulos S."/>
            <person name="Stone C."/>
            <person name="Strader C."/>
            <person name="Tesfaye S."/>
            <person name="Thomson T."/>
            <person name="Thoulutsang Y."/>
            <person name="Thoulutsang D."/>
            <person name="Topham K."/>
            <person name="Topping I."/>
            <person name="Tsamla T."/>
            <person name="Vassiliev H."/>
            <person name="Vo A."/>
            <person name="Wangchuk T."/>
            <person name="Wangdi T."/>
            <person name="Weiand M."/>
            <person name="Wilkinson J."/>
            <person name="Wilson A."/>
            <person name="Yadav S."/>
            <person name="Young G."/>
            <person name="Yu Q."/>
            <person name="Zembek L."/>
            <person name="Zhong D."/>
            <person name="Zimmer A."/>
            <person name="Zwirko Z."/>
            <person name="Jaffe D.B."/>
            <person name="Alvarez P."/>
            <person name="Brockman W."/>
            <person name="Butler J."/>
            <person name="Chin C."/>
            <person name="Gnerre S."/>
            <person name="Grabherr M."/>
            <person name="Kleber M."/>
            <person name="Mauceli E."/>
            <person name="MacCallum I."/>
        </authorList>
    </citation>
    <scope>NUCLEOTIDE SEQUENCE [LARGE SCALE GENOMIC DNA]</scope>
    <source>
        <strain evidence="15 16">TSC#14021-0224.01</strain>
    </source>
</reference>
<evidence type="ECO:0000256" key="2">
    <source>
        <dbReference type="ARBA" id="ARBA00002035"/>
    </source>
</evidence>
<evidence type="ECO:0000256" key="11">
    <source>
        <dbReference type="ARBA" id="ARBA00023004"/>
    </source>
</evidence>
<dbReference type="Gene3D" id="2.60.120.620">
    <property type="entry name" value="q2cbj1_9rhob like domain"/>
    <property type="match status" value="1"/>
</dbReference>
<organism evidence="15 16">
    <name type="scientific">Drosophila erecta</name>
    <name type="common">Fruit fly</name>
    <dbReference type="NCBI Taxonomy" id="7220"/>
    <lineage>
        <taxon>Eukaryota</taxon>
        <taxon>Metazoa</taxon>
        <taxon>Ecdysozoa</taxon>
        <taxon>Arthropoda</taxon>
        <taxon>Hexapoda</taxon>
        <taxon>Insecta</taxon>
        <taxon>Pterygota</taxon>
        <taxon>Neoptera</taxon>
        <taxon>Endopterygota</taxon>
        <taxon>Diptera</taxon>
        <taxon>Brachycera</taxon>
        <taxon>Muscomorpha</taxon>
        <taxon>Ephydroidea</taxon>
        <taxon>Drosophilidae</taxon>
        <taxon>Drosophila</taxon>
        <taxon>Sophophora</taxon>
    </lineage>
</organism>
<dbReference type="OrthoDB" id="420380at2759"/>
<keyword evidence="10" id="KW-0560">Oxidoreductase</keyword>
<dbReference type="PhylomeDB" id="B3P575"/>
<dbReference type="Pfam" id="PF13640">
    <property type="entry name" value="2OG-FeII_Oxy_3"/>
    <property type="match status" value="1"/>
</dbReference>
<dbReference type="InterPro" id="IPR044862">
    <property type="entry name" value="Pro_4_hyd_alph_FE2OG_OXY"/>
</dbReference>
<dbReference type="GO" id="GO:0005506">
    <property type="term" value="F:iron ion binding"/>
    <property type="evidence" value="ECO:0007669"/>
    <property type="project" value="InterPro"/>
</dbReference>
<dbReference type="GO" id="GO:0004656">
    <property type="term" value="F:procollagen-proline 4-dioxygenase activity"/>
    <property type="evidence" value="ECO:0007669"/>
    <property type="project" value="UniProtKB-EC"/>
</dbReference>
<feature type="domain" description="Fe2OG dioxygenase" evidence="14">
    <location>
        <begin position="393"/>
        <end position="496"/>
    </location>
</feature>
<accession>B3P575</accession>
<evidence type="ECO:0000313" key="15">
    <source>
        <dbReference type="EMBL" id="EDV53058.1"/>
    </source>
</evidence>
<dbReference type="InterPro" id="IPR006620">
    <property type="entry name" value="Pro_4_hyd_alph"/>
</dbReference>
<evidence type="ECO:0000256" key="13">
    <source>
        <dbReference type="SAM" id="SignalP"/>
    </source>
</evidence>
<keyword evidence="13" id="KW-0732">Signal</keyword>
<evidence type="ECO:0000256" key="9">
    <source>
        <dbReference type="ARBA" id="ARBA00022964"/>
    </source>
</evidence>
<dbReference type="FunFam" id="2.60.120.620:FF:000011">
    <property type="entry name" value="Prolyl alpha subunit"/>
    <property type="match status" value="1"/>
</dbReference>
<dbReference type="GO" id="GO:0005788">
    <property type="term" value="C:endoplasmic reticulum lumen"/>
    <property type="evidence" value="ECO:0007669"/>
    <property type="project" value="UniProtKB-SubCell"/>
</dbReference>
<dbReference type="GO" id="GO:0031418">
    <property type="term" value="F:L-ascorbic acid binding"/>
    <property type="evidence" value="ECO:0007669"/>
    <property type="project" value="UniProtKB-KW"/>
</dbReference>
<keyword evidence="7" id="KW-0256">Endoplasmic reticulum</keyword>
<dbReference type="Proteomes" id="UP000008711">
    <property type="component" value="Unassembled WGS sequence"/>
</dbReference>
<dbReference type="InterPro" id="IPR005123">
    <property type="entry name" value="Oxoglu/Fe-dep_dioxygenase_dom"/>
</dbReference>
<dbReference type="SMART" id="SM00702">
    <property type="entry name" value="P4Hc"/>
    <property type="match status" value="1"/>
</dbReference>
<keyword evidence="8" id="KW-0847">Vitamin C</keyword>
<dbReference type="PANTHER" id="PTHR10869:SF244">
    <property type="entry name" value="PROLYL 4-HYDROXYLASE SUBUNIT ALPHA-2"/>
    <property type="match status" value="1"/>
</dbReference>
<evidence type="ECO:0000256" key="1">
    <source>
        <dbReference type="ARBA" id="ARBA00001961"/>
    </source>
</evidence>
<dbReference type="OMA" id="NIHHNTS"/>
<dbReference type="PROSITE" id="PS51471">
    <property type="entry name" value="FE2OG_OXY"/>
    <property type="match status" value="1"/>
</dbReference>
<evidence type="ECO:0000256" key="10">
    <source>
        <dbReference type="ARBA" id="ARBA00023002"/>
    </source>
</evidence>
<dbReference type="Gene3D" id="6.10.140.1460">
    <property type="match status" value="1"/>
</dbReference>
<name>B3P575_DROER</name>
<keyword evidence="9" id="KW-0223">Dioxygenase</keyword>
<feature type="chain" id="PRO_5002796174" description="procollagen-proline 4-dioxygenase" evidence="13">
    <location>
        <begin position="20"/>
        <end position="509"/>
    </location>
</feature>
<dbReference type="Pfam" id="PF08336">
    <property type="entry name" value="P4Ha_N"/>
    <property type="match status" value="1"/>
</dbReference>
<dbReference type="InterPro" id="IPR013547">
    <property type="entry name" value="P4H_N"/>
</dbReference>
<comment type="subcellular location">
    <subcellularLocation>
        <location evidence="3">Endoplasmic reticulum lumen</location>
    </subcellularLocation>
</comment>
<dbReference type="eggNOG" id="KOG1591">
    <property type="taxonomic scope" value="Eukaryota"/>
</dbReference>
<evidence type="ECO:0000256" key="8">
    <source>
        <dbReference type="ARBA" id="ARBA00022896"/>
    </source>
</evidence>
<keyword evidence="16" id="KW-1185">Reference proteome</keyword>
<dbReference type="EMBL" id="CH954182">
    <property type="protein sequence ID" value="EDV53058.1"/>
    <property type="molecule type" value="Genomic_DNA"/>
</dbReference>
<evidence type="ECO:0000256" key="12">
    <source>
        <dbReference type="ARBA" id="ARBA00023180"/>
    </source>
</evidence>
<evidence type="ECO:0000313" key="16">
    <source>
        <dbReference type="Proteomes" id="UP000008711"/>
    </source>
</evidence>
<evidence type="ECO:0000256" key="7">
    <source>
        <dbReference type="ARBA" id="ARBA00022824"/>
    </source>
</evidence>
<dbReference type="HOGENOM" id="CLU_024155_2_0_1"/>
<gene>
    <name evidence="15" type="primary">Dere\GG11756</name>
    <name evidence="15" type="ORF">Dere_GG11756</name>
</gene>
<comment type="similarity">
    <text evidence="4">Belongs to the P4HA family.</text>
</comment>
<keyword evidence="12" id="KW-0325">Glycoprotein</keyword>
<sequence length="509" mass="58462">MPKLLSSLAILYLLVLVRSHGKTKIPENNYAISIHDLGKLIDYEHYLLGILQNFSNALQQRVDAIEYYLNMTEYEEERKLPDDPFRAFRITRRLHSDYLNWMWLMEQQPWETLVKHITAIAPQMPTSKDIEEASSGLRLIQWTYSLPTAQMARGVLQSIHHNTSLDAMQCLTMARHMVNHKDFSRAKEWLMEGLKMHEADEENEFYYSQLGTPLADFYELFVRILDELGTRFLAMTELQLAIKNWPEEVSLQRAHSRLKMNIRIGKEPAKTEKKTQGAYRNCCSTECRPTAKLHCLYNTTASHFLRLAPLKMELLSLDPYVVLFHDVVSDQDILSIRNLAKGGLARAVTVTQDGNDKEDPARTTKGTWLVENSKLIQRLSQLSQDMTNFDVRDADPFQVLNYGIGGFYGTHFDFLEDTEMGHFSDRIATAVFYLSDVPQGGATTFPDLGLSVFPEKGAALLWYNLDHKGVGDNRTAHSACPTIVGSRWVMTKWINEREQLFRRPCLTSI</sequence>
<dbReference type="InterPro" id="IPR045054">
    <property type="entry name" value="P4HA-like"/>
</dbReference>
<evidence type="ECO:0000256" key="4">
    <source>
        <dbReference type="ARBA" id="ARBA00006511"/>
    </source>
</evidence>
<dbReference type="PANTHER" id="PTHR10869">
    <property type="entry name" value="PROLYL 4-HYDROXYLASE ALPHA SUBUNIT"/>
    <property type="match status" value="1"/>
</dbReference>
<comment type="cofactor">
    <cofactor evidence="1">
        <name>L-ascorbate</name>
        <dbReference type="ChEBI" id="CHEBI:38290"/>
    </cofactor>
</comment>
<evidence type="ECO:0000259" key="14">
    <source>
        <dbReference type="PROSITE" id="PS51471"/>
    </source>
</evidence>
<dbReference type="AlphaFoldDB" id="B3P575"/>
<feature type="signal peptide" evidence="13">
    <location>
        <begin position="1"/>
        <end position="19"/>
    </location>
</feature>
<evidence type="ECO:0000256" key="5">
    <source>
        <dbReference type="ARBA" id="ARBA00012269"/>
    </source>
</evidence>
<evidence type="ECO:0000256" key="6">
    <source>
        <dbReference type="ARBA" id="ARBA00022723"/>
    </source>
</evidence>
<keyword evidence="11" id="KW-0408">Iron</keyword>
<keyword evidence="6" id="KW-0479">Metal-binding</keyword>
<dbReference type="Gene3D" id="1.25.40.10">
    <property type="entry name" value="Tetratricopeptide repeat domain"/>
    <property type="match status" value="1"/>
</dbReference>
<dbReference type="EC" id="1.14.11.2" evidence="5"/>
<protein>
    <recommendedName>
        <fullName evidence="5">procollagen-proline 4-dioxygenase</fullName>
        <ecNumber evidence="5">1.14.11.2</ecNumber>
    </recommendedName>
</protein>
<evidence type="ECO:0000256" key="3">
    <source>
        <dbReference type="ARBA" id="ARBA00004319"/>
    </source>
</evidence>
<comment type="function">
    <text evidence="2">Catalyzes the post-translational formation of 4-hydroxyproline in -Xaa-Pro-Gly- sequences in collagens and other proteins.</text>
</comment>
<reference evidence="15 16" key="2">
    <citation type="journal article" date="2008" name="Bioinformatics">
        <title>Assembly reconciliation.</title>
        <authorList>
            <person name="Zimin A.V."/>
            <person name="Smith D.R."/>
            <person name="Sutton G."/>
            <person name="Yorke J.A."/>
        </authorList>
    </citation>
    <scope>NUCLEOTIDE SEQUENCE [LARGE SCALE GENOMIC DNA]</scope>
    <source>
        <strain evidence="15 16">TSC#14021-0224.01</strain>
    </source>
</reference>